<reference evidence="1 2" key="1">
    <citation type="submission" date="2024-02" db="EMBL/GenBank/DDBJ databases">
        <authorList>
            <person name="Vignale AGUSTIN F."/>
            <person name="Sosa J E."/>
            <person name="Modenutti C."/>
        </authorList>
    </citation>
    <scope>NUCLEOTIDE SEQUENCE [LARGE SCALE GENOMIC DNA]</scope>
</reference>
<dbReference type="EMBL" id="CAUOFW020008024">
    <property type="protein sequence ID" value="CAK9181414.1"/>
    <property type="molecule type" value="Genomic_DNA"/>
</dbReference>
<proteinExistence type="predicted"/>
<gene>
    <name evidence="1" type="ORF">ILEXP_LOCUS51468</name>
</gene>
<accession>A0ABC8UKJ4</accession>
<organism evidence="1 2">
    <name type="scientific">Ilex paraguariensis</name>
    <name type="common">yerba mate</name>
    <dbReference type="NCBI Taxonomy" id="185542"/>
    <lineage>
        <taxon>Eukaryota</taxon>
        <taxon>Viridiplantae</taxon>
        <taxon>Streptophyta</taxon>
        <taxon>Embryophyta</taxon>
        <taxon>Tracheophyta</taxon>
        <taxon>Spermatophyta</taxon>
        <taxon>Magnoliopsida</taxon>
        <taxon>eudicotyledons</taxon>
        <taxon>Gunneridae</taxon>
        <taxon>Pentapetalae</taxon>
        <taxon>asterids</taxon>
        <taxon>campanulids</taxon>
        <taxon>Aquifoliales</taxon>
        <taxon>Aquifoliaceae</taxon>
        <taxon>Ilex</taxon>
    </lineage>
</organism>
<keyword evidence="2" id="KW-1185">Reference proteome</keyword>
<comment type="caution">
    <text evidence="1">The sequence shown here is derived from an EMBL/GenBank/DDBJ whole genome shotgun (WGS) entry which is preliminary data.</text>
</comment>
<evidence type="ECO:0000313" key="1">
    <source>
        <dbReference type="EMBL" id="CAK9181414.1"/>
    </source>
</evidence>
<dbReference type="Proteomes" id="UP001642360">
    <property type="component" value="Unassembled WGS sequence"/>
</dbReference>
<dbReference type="AlphaFoldDB" id="A0ABC8UKJ4"/>
<dbReference type="PANTHER" id="PTHR45282">
    <property type="entry name" value="OS03G0858400 PROTEIN"/>
    <property type="match status" value="1"/>
</dbReference>
<evidence type="ECO:0000313" key="2">
    <source>
        <dbReference type="Proteomes" id="UP001642360"/>
    </source>
</evidence>
<protein>
    <submittedName>
        <fullName evidence="1">Uncharacterized protein</fullName>
    </submittedName>
</protein>
<name>A0ABC8UKJ4_9AQUA</name>
<dbReference type="PANTHER" id="PTHR45282:SF2">
    <property type="entry name" value="OS03G0858400 PROTEIN"/>
    <property type="match status" value="1"/>
</dbReference>
<sequence>MLRRDQYHTLAWDTGKIVGNVDANQLKNTMTAISQNGRFIAAATFIDDVKAMRDILFHHHHIEKVCCCREAKNMVCLNGHC</sequence>